<dbReference type="RefSeq" id="WP_055408029.1">
    <property type="nucleotide sequence ID" value="NZ_CP013011.1"/>
</dbReference>
<dbReference type="EMBL" id="CP013011">
    <property type="protein sequence ID" value="ALL00608.1"/>
    <property type="molecule type" value="Genomic_DNA"/>
</dbReference>
<dbReference type="CDD" id="cd00577">
    <property type="entry name" value="PCNA"/>
    <property type="match status" value="1"/>
</dbReference>
<dbReference type="InterPro" id="IPR022649">
    <property type="entry name" value="Pr_cel_nuc_antig_C"/>
</dbReference>
<dbReference type="EMBL" id="NCQP01000007">
    <property type="protein sequence ID" value="OWJ54067.1"/>
    <property type="molecule type" value="Genomic_DNA"/>
</dbReference>
<dbReference type="GO" id="GO:0003677">
    <property type="term" value="F:DNA binding"/>
    <property type="evidence" value="ECO:0007669"/>
    <property type="project" value="UniProtKB-UniRule"/>
</dbReference>
<comment type="similarity">
    <text evidence="1 4 5">Belongs to the PCNA family.</text>
</comment>
<comment type="function">
    <text evidence="6">Sliding clamp subunit. Responsible for tethering the catalytic subunit of DNA polymerase to DNA during high-speed replication.</text>
</comment>
<evidence type="ECO:0000259" key="7">
    <source>
        <dbReference type="Pfam" id="PF00705"/>
    </source>
</evidence>
<dbReference type="STRING" id="1273541.Pyrde_0558"/>
<dbReference type="Proteomes" id="UP000058613">
    <property type="component" value="Chromosome"/>
</dbReference>
<dbReference type="InterPro" id="IPR046938">
    <property type="entry name" value="DNA_clamp_sf"/>
</dbReference>
<evidence type="ECO:0000256" key="1">
    <source>
        <dbReference type="ARBA" id="ARBA00010462"/>
    </source>
</evidence>
<organism evidence="9 11">
    <name type="scientific">Pyrodictium delaneyi</name>
    <dbReference type="NCBI Taxonomy" id="1273541"/>
    <lineage>
        <taxon>Archaea</taxon>
        <taxon>Thermoproteota</taxon>
        <taxon>Thermoprotei</taxon>
        <taxon>Desulfurococcales</taxon>
        <taxon>Pyrodictiaceae</taxon>
        <taxon>Pyrodictium</taxon>
    </lineage>
</organism>
<evidence type="ECO:0000259" key="8">
    <source>
        <dbReference type="Pfam" id="PF02747"/>
    </source>
</evidence>
<feature type="domain" description="Proliferating cell nuclear antigen PCNA C-terminal" evidence="8">
    <location>
        <begin position="129"/>
        <end position="247"/>
    </location>
</feature>
<evidence type="ECO:0000256" key="5">
    <source>
        <dbReference type="RuleBase" id="RU003671"/>
    </source>
</evidence>
<dbReference type="InterPro" id="IPR022648">
    <property type="entry name" value="Pr_cel_nuc_antig_N"/>
</dbReference>
<reference evidence="10 12" key="2">
    <citation type="submission" date="2017-05" db="EMBL/GenBank/DDBJ databases">
        <title>The draft genome of the hyperthermophilic archaeon 'Pyrodictium delaneyi strain Hulk', an iron and nitrate reducer, reveals the capacity for sulfate reduction.</title>
        <authorList>
            <person name="Demey L.M."/>
            <person name="Miller C."/>
            <person name="Manzella M."/>
            <person name="Reguera G."/>
            <person name="Kashefi K."/>
        </authorList>
    </citation>
    <scope>NUCLEOTIDE SEQUENCE [LARGE SCALE GENOMIC DNA]</scope>
    <source>
        <strain evidence="10 12">Hulk</strain>
    </source>
</reference>
<dbReference type="KEGG" id="pdl:Pyrde_0558"/>
<dbReference type="InterPro" id="IPR022659">
    <property type="entry name" value="Pr_cel_nuc_antig_CS"/>
</dbReference>
<evidence type="ECO:0000256" key="2">
    <source>
        <dbReference type="ARBA" id="ARBA00022705"/>
    </source>
</evidence>
<evidence type="ECO:0000313" key="10">
    <source>
        <dbReference type="EMBL" id="OWJ54067.1"/>
    </source>
</evidence>
<proteinExistence type="inferred from homology"/>
<dbReference type="GO" id="GO:0030337">
    <property type="term" value="F:DNA polymerase processivity factor activity"/>
    <property type="evidence" value="ECO:0007669"/>
    <property type="project" value="UniProtKB-UniRule"/>
</dbReference>
<dbReference type="PROSITE" id="PS01251">
    <property type="entry name" value="PCNA_1"/>
    <property type="match status" value="1"/>
</dbReference>
<evidence type="ECO:0000313" key="9">
    <source>
        <dbReference type="EMBL" id="ALL00608.1"/>
    </source>
</evidence>
<dbReference type="Proteomes" id="UP000196694">
    <property type="component" value="Unassembled WGS sequence"/>
</dbReference>
<sequence>MAKARLSYPDAKSFYNMLDAISKIVDEVTMIITNDGIKAIALDPAHVALITIELPPESFIEYEVEGDEVKLGFNVANTAKLIKRGKKGDKLDIEVDEERVTWSIVGATIKRYRVLNLDVPVPEIPEAQLEFKIRVAMIVDPFKNALKDAEAVGDTVELEAPDESTFIIRGVGAATAEAKIRSDSPAVVEFSVDEPGKSAYSIDYLKHVVSLTKVADTISIEFSQDMPLRLQFQLPAGGKVTYLLAPKVA</sequence>
<evidence type="ECO:0000256" key="3">
    <source>
        <dbReference type="ARBA" id="ARBA00023125"/>
    </source>
</evidence>
<dbReference type="HAMAP" id="MF_00317">
    <property type="entry name" value="DNApol_clamp_arch"/>
    <property type="match status" value="1"/>
</dbReference>
<evidence type="ECO:0000313" key="11">
    <source>
        <dbReference type="Proteomes" id="UP000058613"/>
    </source>
</evidence>
<dbReference type="PANTHER" id="PTHR11352:SF0">
    <property type="entry name" value="PROLIFERATING CELL NUCLEAR ANTIGEN"/>
    <property type="match status" value="1"/>
</dbReference>
<dbReference type="SUPFAM" id="SSF55979">
    <property type="entry name" value="DNA clamp"/>
    <property type="match status" value="2"/>
</dbReference>
<dbReference type="OrthoDB" id="14749at2157"/>
<reference evidence="9 11" key="1">
    <citation type="submission" date="2015-10" db="EMBL/GenBank/DDBJ databases">
        <title>Complete genome sequence of hyperthermophilic archaeon Pyrodictium delaneyi Su06.</title>
        <authorList>
            <person name="Jung J.-H."/>
            <person name="Lin J."/>
            <person name="Holden J.F."/>
            <person name="Park C.-S."/>
        </authorList>
    </citation>
    <scope>NUCLEOTIDE SEQUENCE [LARGE SCALE GENOMIC DNA]</scope>
    <source>
        <strain evidence="9 11">Su06</strain>
    </source>
</reference>
<dbReference type="InterPro" id="IPR000730">
    <property type="entry name" value="Pr_cel_nuc_antig"/>
</dbReference>
<evidence type="ECO:0000313" key="12">
    <source>
        <dbReference type="Proteomes" id="UP000196694"/>
    </source>
</evidence>
<dbReference type="GO" id="GO:0006275">
    <property type="term" value="P:regulation of DNA replication"/>
    <property type="evidence" value="ECO:0007669"/>
    <property type="project" value="UniProtKB-UniRule"/>
</dbReference>
<evidence type="ECO:0000256" key="4">
    <source>
        <dbReference type="HAMAP-Rule" id="MF_00317"/>
    </source>
</evidence>
<dbReference type="NCBIfam" id="NF002221">
    <property type="entry name" value="PRK01115.1-4"/>
    <property type="match status" value="1"/>
</dbReference>
<gene>
    <name evidence="4" type="primary">pcn</name>
    <name evidence="10" type="ORF">Pdsh_09395</name>
    <name evidence="9" type="ORF">Pyrde_0558</name>
</gene>
<accession>A0A0P0N2R0</accession>
<dbReference type="PRINTS" id="PR00339">
    <property type="entry name" value="PCNACYCLIN"/>
</dbReference>
<dbReference type="Pfam" id="PF02747">
    <property type="entry name" value="PCNA_C"/>
    <property type="match status" value="1"/>
</dbReference>
<feature type="domain" description="Proliferating cell nuclear antigen PCNA N-terminal" evidence="7">
    <location>
        <begin position="10"/>
        <end position="119"/>
    </location>
</feature>
<keyword evidence="3 4" id="KW-0238">DNA-binding</keyword>
<dbReference type="Gene3D" id="3.70.10.10">
    <property type="match status" value="1"/>
</dbReference>
<name>A0A0P0N2R0_9CREN</name>
<dbReference type="PATRIC" id="fig|1273541.4.peg.606"/>
<dbReference type="Pfam" id="PF00705">
    <property type="entry name" value="PCNA_N"/>
    <property type="match status" value="1"/>
</dbReference>
<evidence type="ECO:0000256" key="6">
    <source>
        <dbReference type="RuleBase" id="RU003673"/>
    </source>
</evidence>
<dbReference type="PANTHER" id="PTHR11352">
    <property type="entry name" value="PROLIFERATING CELL NUCLEAR ANTIGEN"/>
    <property type="match status" value="1"/>
</dbReference>
<protein>
    <recommendedName>
        <fullName evidence="4">DNA polymerase sliding clamp</fullName>
    </recommendedName>
    <alternativeName>
        <fullName evidence="4">Proliferating cell nuclear antigen homolog</fullName>
        <shortName evidence="4">PCNA</shortName>
    </alternativeName>
</protein>
<comment type="subunit">
    <text evidence="4">Homotrimer. The subunits circularize to form a toroid; DNA passes through its center. Replication factor C (RFC) is required to load the toroid on the DNA.</text>
</comment>
<keyword evidence="12" id="KW-1185">Reference proteome</keyword>
<dbReference type="AlphaFoldDB" id="A0A0P0N2R0"/>
<dbReference type="GO" id="GO:0006272">
    <property type="term" value="P:leading strand elongation"/>
    <property type="evidence" value="ECO:0007669"/>
    <property type="project" value="TreeGrafter"/>
</dbReference>
<keyword evidence="2 4" id="KW-0235">DNA replication</keyword>
<dbReference type="GeneID" id="26098894"/>
<comment type="function">
    <text evidence="4">Sliding clamp subunit that acts as a moving platform for DNA processing. Responsible for tethering the catalytic subunit of DNA polymerase and other proteins to DNA during high-speed replication.</text>
</comment>